<dbReference type="OrthoDB" id="4161186at2759"/>
<dbReference type="Proteomes" id="UP000800092">
    <property type="component" value="Unassembled WGS sequence"/>
</dbReference>
<accession>A0A6A6GZ87</accession>
<evidence type="ECO:0000313" key="2">
    <source>
        <dbReference type="EMBL" id="KAF2231052.1"/>
    </source>
</evidence>
<evidence type="ECO:0000259" key="1">
    <source>
        <dbReference type="Pfam" id="PF20516"/>
    </source>
</evidence>
<dbReference type="Pfam" id="PF20516">
    <property type="entry name" value="PDDEXK_12"/>
    <property type="match status" value="1"/>
</dbReference>
<dbReference type="AlphaFoldDB" id="A0A6A6GZ87"/>
<evidence type="ECO:0000313" key="3">
    <source>
        <dbReference type="Proteomes" id="UP000800092"/>
    </source>
</evidence>
<dbReference type="EMBL" id="ML991832">
    <property type="protein sequence ID" value="KAF2231052.1"/>
    <property type="molecule type" value="Genomic_DNA"/>
</dbReference>
<proteinExistence type="predicted"/>
<protein>
    <recommendedName>
        <fullName evidence="1">PD-(D/E)XK nuclease-like domain-containing protein</fullName>
    </recommendedName>
</protein>
<dbReference type="InterPro" id="IPR046797">
    <property type="entry name" value="PDDEXK_12"/>
</dbReference>
<reference evidence="2" key="1">
    <citation type="journal article" date="2020" name="Stud. Mycol.">
        <title>101 Dothideomycetes genomes: a test case for predicting lifestyles and emergence of pathogens.</title>
        <authorList>
            <person name="Haridas S."/>
            <person name="Albert R."/>
            <person name="Binder M."/>
            <person name="Bloem J."/>
            <person name="Labutti K."/>
            <person name="Salamov A."/>
            <person name="Andreopoulos B."/>
            <person name="Baker S."/>
            <person name="Barry K."/>
            <person name="Bills G."/>
            <person name="Bluhm B."/>
            <person name="Cannon C."/>
            <person name="Castanera R."/>
            <person name="Culley D."/>
            <person name="Daum C."/>
            <person name="Ezra D."/>
            <person name="Gonzalez J."/>
            <person name="Henrissat B."/>
            <person name="Kuo A."/>
            <person name="Liang C."/>
            <person name="Lipzen A."/>
            <person name="Lutzoni F."/>
            <person name="Magnuson J."/>
            <person name="Mondo S."/>
            <person name="Nolan M."/>
            <person name="Ohm R."/>
            <person name="Pangilinan J."/>
            <person name="Park H.-J."/>
            <person name="Ramirez L."/>
            <person name="Alfaro M."/>
            <person name="Sun H."/>
            <person name="Tritt A."/>
            <person name="Yoshinaga Y."/>
            <person name="Zwiers L.-H."/>
            <person name="Turgeon B."/>
            <person name="Goodwin S."/>
            <person name="Spatafora J."/>
            <person name="Crous P."/>
            <person name="Grigoriev I."/>
        </authorList>
    </citation>
    <scope>NUCLEOTIDE SEQUENCE</scope>
    <source>
        <strain evidence="2">Tuck. ex Michener</strain>
    </source>
</reference>
<keyword evidence="3" id="KW-1185">Reference proteome</keyword>
<name>A0A6A6GZ87_VIRVR</name>
<organism evidence="2 3">
    <name type="scientific">Viridothelium virens</name>
    <name type="common">Speckled blister lichen</name>
    <name type="synonym">Trypethelium virens</name>
    <dbReference type="NCBI Taxonomy" id="1048519"/>
    <lineage>
        <taxon>Eukaryota</taxon>
        <taxon>Fungi</taxon>
        <taxon>Dikarya</taxon>
        <taxon>Ascomycota</taxon>
        <taxon>Pezizomycotina</taxon>
        <taxon>Dothideomycetes</taxon>
        <taxon>Dothideomycetes incertae sedis</taxon>
        <taxon>Trypetheliales</taxon>
        <taxon>Trypetheliaceae</taxon>
        <taxon>Viridothelium</taxon>
    </lineage>
</organism>
<feature type="domain" description="PD-(D/E)XK nuclease-like" evidence="1">
    <location>
        <begin position="78"/>
        <end position="323"/>
    </location>
</feature>
<sequence>MDTKHTKCDTLIKQLVFLEDDERPLTVRNFDDDDDDLYGEAPKAVTEMQIALQDFADGIGILGYESNTIPGFNELPRMDRVRMQYAFANNPESRKLLGRTPPIEIIIHLVSTARRLDRGAGERESPWNEFIHLPLLELALATSIHSKALFVAPMKNVEIEPPQLLRANTKLPGSHVDYVIFLNQDEDLKSIWAAMEPMPSSDYKSFHHGLSFRELPVAIGLEATSQMTSWTDAKVQIAIWTDALLERYTWFGHEDDRKSVPLTTDAMPLILVQGHDWRVSILSKKDGKVVIRESILIGSTRNCFDTMKLVAAFHWMMNWAVVKWLPKFKIIAGGPNYGSETSE</sequence>
<gene>
    <name evidence="2" type="ORF">EV356DRAFT_452728</name>
</gene>